<feature type="transmembrane region" description="Helical" evidence="1">
    <location>
        <begin position="6"/>
        <end position="26"/>
    </location>
</feature>
<dbReference type="Proteomes" id="UP001500740">
    <property type="component" value="Unassembled WGS sequence"/>
</dbReference>
<sequence>MEIFLYILVGIASIIGFFMMGLDKSYARKKKWRIPERTFWVTALVGGAPGAWFGMIYFRHKTKHVLFQYGMPLLTIGWMLILLY</sequence>
<keyword evidence="1" id="KW-0472">Membrane</keyword>
<proteinExistence type="predicted"/>
<comment type="caution">
    <text evidence="2">The sequence shown here is derived from an EMBL/GenBank/DDBJ whole genome shotgun (WGS) entry which is preliminary data.</text>
</comment>
<evidence type="ECO:0000256" key="1">
    <source>
        <dbReference type="SAM" id="Phobius"/>
    </source>
</evidence>
<protein>
    <submittedName>
        <fullName evidence="2">DUF1294 domain-containing protein</fullName>
    </submittedName>
</protein>
<feature type="transmembrane region" description="Helical" evidence="1">
    <location>
        <begin position="64"/>
        <end position="83"/>
    </location>
</feature>
<evidence type="ECO:0000313" key="2">
    <source>
        <dbReference type="EMBL" id="GAA0456472.1"/>
    </source>
</evidence>
<organism evidence="2 3">
    <name type="scientific">Alkalibacillus silvisoli</name>
    <dbReference type="NCBI Taxonomy" id="392823"/>
    <lineage>
        <taxon>Bacteria</taxon>
        <taxon>Bacillati</taxon>
        <taxon>Bacillota</taxon>
        <taxon>Bacilli</taxon>
        <taxon>Bacillales</taxon>
        <taxon>Bacillaceae</taxon>
        <taxon>Alkalibacillus</taxon>
    </lineage>
</organism>
<keyword evidence="1" id="KW-0812">Transmembrane</keyword>
<keyword evidence="1" id="KW-1133">Transmembrane helix</keyword>
<dbReference type="Pfam" id="PF06961">
    <property type="entry name" value="DUF1294"/>
    <property type="match status" value="1"/>
</dbReference>
<name>A0ABP3JM64_9BACI</name>
<dbReference type="RefSeq" id="WP_343782101.1">
    <property type="nucleotide sequence ID" value="NZ_BAAACZ010000009.1"/>
</dbReference>
<gene>
    <name evidence="2" type="ORF">GCM10008935_09170</name>
</gene>
<keyword evidence="3" id="KW-1185">Reference proteome</keyword>
<evidence type="ECO:0000313" key="3">
    <source>
        <dbReference type="Proteomes" id="UP001500740"/>
    </source>
</evidence>
<dbReference type="InterPro" id="IPR010718">
    <property type="entry name" value="DUF1294"/>
</dbReference>
<dbReference type="EMBL" id="BAAACZ010000009">
    <property type="protein sequence ID" value="GAA0456472.1"/>
    <property type="molecule type" value="Genomic_DNA"/>
</dbReference>
<reference evidence="3" key="1">
    <citation type="journal article" date="2019" name="Int. J. Syst. Evol. Microbiol.">
        <title>The Global Catalogue of Microorganisms (GCM) 10K type strain sequencing project: providing services to taxonomists for standard genome sequencing and annotation.</title>
        <authorList>
            <consortium name="The Broad Institute Genomics Platform"/>
            <consortium name="The Broad Institute Genome Sequencing Center for Infectious Disease"/>
            <person name="Wu L."/>
            <person name="Ma J."/>
        </authorList>
    </citation>
    <scope>NUCLEOTIDE SEQUENCE [LARGE SCALE GENOMIC DNA]</scope>
    <source>
        <strain evidence="3">JCM 14193</strain>
    </source>
</reference>
<accession>A0ABP3JM64</accession>
<feature type="transmembrane region" description="Helical" evidence="1">
    <location>
        <begin position="38"/>
        <end position="58"/>
    </location>
</feature>